<accession>A0A8X6G3G9</accession>
<dbReference type="AlphaFoldDB" id="A0A8X6G3G9"/>
<proteinExistence type="predicted"/>
<comment type="caution">
    <text evidence="1">The sequence shown here is derived from an EMBL/GenBank/DDBJ whole genome shotgun (WGS) entry which is preliminary data.</text>
</comment>
<organism evidence="1 2">
    <name type="scientific">Trichonephila clavata</name>
    <name type="common">Joro spider</name>
    <name type="synonym">Nephila clavata</name>
    <dbReference type="NCBI Taxonomy" id="2740835"/>
    <lineage>
        <taxon>Eukaryota</taxon>
        <taxon>Metazoa</taxon>
        <taxon>Ecdysozoa</taxon>
        <taxon>Arthropoda</taxon>
        <taxon>Chelicerata</taxon>
        <taxon>Arachnida</taxon>
        <taxon>Araneae</taxon>
        <taxon>Araneomorphae</taxon>
        <taxon>Entelegynae</taxon>
        <taxon>Araneoidea</taxon>
        <taxon>Nephilidae</taxon>
        <taxon>Trichonephila</taxon>
    </lineage>
</organism>
<dbReference type="Proteomes" id="UP000887116">
    <property type="component" value="Unassembled WGS sequence"/>
</dbReference>
<gene>
    <name evidence="1" type="ORF">TNCT_15571</name>
</gene>
<dbReference type="EMBL" id="BMAO01004266">
    <property type="protein sequence ID" value="GFQ93509.1"/>
    <property type="molecule type" value="Genomic_DNA"/>
</dbReference>
<sequence length="86" mass="9867">MGPLVTYLLDRVRNCPWLMERGGGGWSSVRSGRKASLNPGWFVRTNQWSVDSNGGFRVEKIPEQIWSEFRRMIGVRHTSEAQIEDS</sequence>
<keyword evidence="2" id="KW-1185">Reference proteome</keyword>
<evidence type="ECO:0000313" key="2">
    <source>
        <dbReference type="Proteomes" id="UP000887116"/>
    </source>
</evidence>
<protein>
    <submittedName>
        <fullName evidence="1">Uncharacterized protein</fullName>
    </submittedName>
</protein>
<name>A0A8X6G3G9_TRICU</name>
<reference evidence="1" key="1">
    <citation type="submission" date="2020-07" db="EMBL/GenBank/DDBJ databases">
        <title>Multicomponent nature underlies the extraordinary mechanical properties of spider dragline silk.</title>
        <authorList>
            <person name="Kono N."/>
            <person name="Nakamura H."/>
            <person name="Mori M."/>
            <person name="Yoshida Y."/>
            <person name="Ohtoshi R."/>
            <person name="Malay A.D."/>
            <person name="Moran D.A.P."/>
            <person name="Tomita M."/>
            <person name="Numata K."/>
            <person name="Arakawa K."/>
        </authorList>
    </citation>
    <scope>NUCLEOTIDE SEQUENCE</scope>
</reference>
<evidence type="ECO:0000313" key="1">
    <source>
        <dbReference type="EMBL" id="GFQ93509.1"/>
    </source>
</evidence>